<accession>A0A2T2ZS51</accession>
<dbReference type="AlphaFoldDB" id="A0A2T2ZS51"/>
<evidence type="ECO:0008006" key="3">
    <source>
        <dbReference type="Google" id="ProtNLM"/>
    </source>
</evidence>
<evidence type="ECO:0000313" key="1">
    <source>
        <dbReference type="EMBL" id="PSR74656.1"/>
    </source>
</evidence>
<protein>
    <recommendedName>
        <fullName evidence="3">Neutral/alkaline non-lysosomal ceramidase N-terminal domain-containing protein</fullName>
    </recommendedName>
</protein>
<dbReference type="InParanoid" id="A0A2T2ZS51"/>
<name>A0A2T2ZS51_9PEZI</name>
<evidence type="ECO:0000313" key="2">
    <source>
        <dbReference type="Proteomes" id="UP000241462"/>
    </source>
</evidence>
<dbReference type="OrthoDB" id="4658021at2759"/>
<sequence>MLASSASAASNSSTSTGLLVGTARVDITPYPNPNWLPLDEFDHEKLHVRAIVFENDGVRGAFINCEVAFIQDAVYKSTNALVADALGTTGDHVLVSITHAHSAGPAGVTNANTYGNAGVRNYSSLATAALNAAQQALASMTPAKVGYQTGEAFFNVNRDSLNPFTGRWTQAGNLSGPVDREVQVLTFLGVDDNAPLASVNDTFVAIYSQQASGDVNPLLRRAGTNNLASISSVPITGFELVQECVEEPIRDGYTPLARPDDHYIRQLFNELYAQGVMMGEIIIHIMSRTTEWDASPSIWARQRNVTCPGRLRLDGAREGVPGVYTDGPDINILTGVLGLGDMVLVHVGGEIFTRIGWRIKNETTMNKTMLVTMTNGQSASGYIPDTDSWNQETFQVLGSKLMPGSCAELNISSSLTSMVAEYKAMLG</sequence>
<organism evidence="1 2">
    <name type="scientific">Coniella lustricola</name>
    <dbReference type="NCBI Taxonomy" id="2025994"/>
    <lineage>
        <taxon>Eukaryota</taxon>
        <taxon>Fungi</taxon>
        <taxon>Dikarya</taxon>
        <taxon>Ascomycota</taxon>
        <taxon>Pezizomycotina</taxon>
        <taxon>Sordariomycetes</taxon>
        <taxon>Sordariomycetidae</taxon>
        <taxon>Diaporthales</taxon>
        <taxon>Schizoparmaceae</taxon>
        <taxon>Coniella</taxon>
    </lineage>
</organism>
<dbReference type="Proteomes" id="UP000241462">
    <property type="component" value="Unassembled WGS sequence"/>
</dbReference>
<proteinExistence type="predicted"/>
<reference evidence="1 2" key="1">
    <citation type="journal article" date="2018" name="Mycol. Prog.">
        <title>Coniella lustricola, a new species from submerged detritus.</title>
        <authorList>
            <person name="Raudabaugh D.B."/>
            <person name="Iturriaga T."/>
            <person name="Carver A."/>
            <person name="Mondo S."/>
            <person name="Pangilinan J."/>
            <person name="Lipzen A."/>
            <person name="He G."/>
            <person name="Amirebrahimi M."/>
            <person name="Grigoriev I.V."/>
            <person name="Miller A.N."/>
        </authorList>
    </citation>
    <scope>NUCLEOTIDE SEQUENCE [LARGE SCALE GENOMIC DNA]</scope>
    <source>
        <strain evidence="1 2">B22-T-1</strain>
    </source>
</reference>
<dbReference type="EMBL" id="KZ678849">
    <property type="protein sequence ID" value="PSR74656.1"/>
    <property type="molecule type" value="Genomic_DNA"/>
</dbReference>
<gene>
    <name evidence="1" type="ORF">BD289DRAFT_379853</name>
</gene>
<keyword evidence="2" id="KW-1185">Reference proteome</keyword>